<accession>A0A1H2KJR9</accession>
<reference evidence="2 3" key="1">
    <citation type="submission" date="2016-10" db="EMBL/GenBank/DDBJ databases">
        <authorList>
            <person name="de Groot N.N."/>
        </authorList>
    </citation>
    <scope>NUCLEOTIDE SEQUENCE [LARGE SCALE GENOMIC DNA]</scope>
    <source>
        <strain evidence="2 3">DSM 44215</strain>
    </source>
</reference>
<dbReference type="Proteomes" id="UP000183180">
    <property type="component" value="Unassembled WGS sequence"/>
</dbReference>
<proteinExistence type="predicted"/>
<dbReference type="Pfam" id="PF10009">
    <property type="entry name" value="DUF2252"/>
    <property type="match status" value="1"/>
</dbReference>
<name>A0A1H2KJR9_9ACTN</name>
<evidence type="ECO:0000313" key="2">
    <source>
        <dbReference type="EMBL" id="SDU68658.1"/>
    </source>
</evidence>
<protein>
    <submittedName>
        <fullName evidence="2">Uncharacterized protein</fullName>
    </submittedName>
</protein>
<organism evidence="2 3">
    <name type="scientific">Gordonia westfalica</name>
    <dbReference type="NCBI Taxonomy" id="158898"/>
    <lineage>
        <taxon>Bacteria</taxon>
        <taxon>Bacillati</taxon>
        <taxon>Actinomycetota</taxon>
        <taxon>Actinomycetes</taxon>
        <taxon>Mycobacteriales</taxon>
        <taxon>Gordoniaceae</taxon>
        <taxon>Gordonia</taxon>
    </lineage>
</organism>
<dbReference type="EMBL" id="FNLM01000034">
    <property type="protein sequence ID" value="SDU68658.1"/>
    <property type="molecule type" value="Genomic_DNA"/>
</dbReference>
<dbReference type="STRING" id="158898.SAMN04488548_1343312"/>
<dbReference type="InterPro" id="IPR018721">
    <property type="entry name" value="DUF2252"/>
</dbReference>
<gene>
    <name evidence="2" type="ORF">SAMN04488548_1343312</name>
</gene>
<evidence type="ECO:0000256" key="1">
    <source>
        <dbReference type="SAM" id="MobiDB-lite"/>
    </source>
</evidence>
<evidence type="ECO:0000313" key="3">
    <source>
        <dbReference type="Proteomes" id="UP000183180"/>
    </source>
</evidence>
<dbReference type="AlphaFoldDB" id="A0A1H2KJR9"/>
<feature type="region of interest" description="Disordered" evidence="1">
    <location>
        <begin position="1"/>
        <end position="30"/>
    </location>
</feature>
<sequence length="95" mass="10061">MTNTPADPLREQDRRHPAPTAADLAACPTPGERADPLAILARQAQNRVPDLIPVRHARMAATPFTFYRGAAAVMADDLSRTPTPASSPSCAGMPT</sequence>